<reference evidence="2" key="1">
    <citation type="submission" date="2023-03" db="EMBL/GenBank/DDBJ databases">
        <title>Chromosome-scale reference genome and RAD-based genetic map of yellow starthistle (Centaurea solstitialis) reveal putative structural variation and QTLs associated with invader traits.</title>
        <authorList>
            <person name="Reatini B."/>
            <person name="Cang F.A."/>
            <person name="Jiang Q."/>
            <person name="Mckibben M.T.W."/>
            <person name="Barker M.S."/>
            <person name="Rieseberg L.H."/>
            <person name="Dlugosch K.M."/>
        </authorList>
    </citation>
    <scope>NUCLEOTIDE SEQUENCE</scope>
    <source>
        <strain evidence="2">CAN-66</strain>
        <tissue evidence="2">Leaf</tissue>
    </source>
</reference>
<evidence type="ECO:0000313" key="2">
    <source>
        <dbReference type="EMBL" id="KAJ9561752.1"/>
    </source>
</evidence>
<evidence type="ECO:0000259" key="1">
    <source>
        <dbReference type="Pfam" id="PF07727"/>
    </source>
</evidence>
<accession>A0AA38WI41</accession>
<organism evidence="2 3">
    <name type="scientific">Centaurea solstitialis</name>
    <name type="common">yellow star-thistle</name>
    <dbReference type="NCBI Taxonomy" id="347529"/>
    <lineage>
        <taxon>Eukaryota</taxon>
        <taxon>Viridiplantae</taxon>
        <taxon>Streptophyta</taxon>
        <taxon>Embryophyta</taxon>
        <taxon>Tracheophyta</taxon>
        <taxon>Spermatophyta</taxon>
        <taxon>Magnoliopsida</taxon>
        <taxon>eudicotyledons</taxon>
        <taxon>Gunneridae</taxon>
        <taxon>Pentapetalae</taxon>
        <taxon>asterids</taxon>
        <taxon>campanulids</taxon>
        <taxon>Asterales</taxon>
        <taxon>Asteraceae</taxon>
        <taxon>Carduoideae</taxon>
        <taxon>Cardueae</taxon>
        <taxon>Centaureinae</taxon>
        <taxon>Centaurea</taxon>
    </lineage>
</organism>
<dbReference type="InterPro" id="IPR013103">
    <property type="entry name" value="RVT_2"/>
</dbReference>
<gene>
    <name evidence="2" type="ORF">OSB04_006912</name>
</gene>
<evidence type="ECO:0000313" key="3">
    <source>
        <dbReference type="Proteomes" id="UP001172457"/>
    </source>
</evidence>
<dbReference type="Pfam" id="PF07727">
    <property type="entry name" value="RVT_2"/>
    <property type="match status" value="1"/>
</dbReference>
<sequence length="374" mass="42266">MNQLPTRKLLRVHIGRQLCNKNFRLLIRHKLGILFHFHPARDPLALNRSSKSKQSPMVALIGTKPVLWQKGFNLDYDINYEKTFALVSRMDVKNAFLNGDLSEEVYMTHSPGVSLPTGHVCHLRKALYGLKQAPRAWFEKFSNTVLFLGFSTNTEGTYLCQAKYISDLLFKAGITNNKVASTPLEHNLHLAPNAGPPLRYPTLYRQLVGSLVYLTVTLPDIAGAEEACIYNTRNDPLAFAKRHLRGMKYLRNPLFPFLLILESSIESKHYLCGAKLLNSNAKRVQSKNLLEFSHFAARNKSFAIAKGIMFHGMYFSCMSSLILHEFSDANWDTDVTDRCSTTSIAFSLVILSFFGVARSTPSQFDLVRKLSTEP</sequence>
<name>A0AA38WI41_9ASTR</name>
<protein>
    <recommendedName>
        <fullName evidence="1">Reverse transcriptase Ty1/copia-type domain-containing protein</fullName>
    </recommendedName>
</protein>
<keyword evidence="3" id="KW-1185">Reference proteome</keyword>
<dbReference type="PANTHER" id="PTHR11439">
    <property type="entry name" value="GAG-POL-RELATED RETROTRANSPOSON"/>
    <property type="match status" value="1"/>
</dbReference>
<dbReference type="PANTHER" id="PTHR11439:SF461">
    <property type="entry name" value="OS10G0432200 PROTEIN"/>
    <property type="match status" value="1"/>
</dbReference>
<comment type="caution">
    <text evidence="2">The sequence shown here is derived from an EMBL/GenBank/DDBJ whole genome shotgun (WGS) entry which is preliminary data.</text>
</comment>
<proteinExistence type="predicted"/>
<dbReference type="EMBL" id="JARYMX010000002">
    <property type="protein sequence ID" value="KAJ9561752.1"/>
    <property type="molecule type" value="Genomic_DNA"/>
</dbReference>
<dbReference type="Proteomes" id="UP001172457">
    <property type="component" value="Chromosome 2"/>
</dbReference>
<feature type="domain" description="Reverse transcriptase Ty1/copia-type" evidence="1">
    <location>
        <begin position="86"/>
        <end position="153"/>
    </location>
</feature>
<dbReference type="InterPro" id="IPR043502">
    <property type="entry name" value="DNA/RNA_pol_sf"/>
</dbReference>
<dbReference type="AlphaFoldDB" id="A0AA38WI41"/>
<dbReference type="SUPFAM" id="SSF56672">
    <property type="entry name" value="DNA/RNA polymerases"/>
    <property type="match status" value="1"/>
</dbReference>